<dbReference type="PANTHER" id="PTHR33540">
    <property type="entry name" value="TRNA THREONYLCARBAMOYLADENOSINE BIOSYNTHESIS PROTEIN TSAE"/>
    <property type="match status" value="1"/>
</dbReference>
<evidence type="ECO:0000256" key="2">
    <source>
        <dbReference type="ARBA" id="ARBA00007599"/>
    </source>
</evidence>
<dbReference type="SUPFAM" id="SSF52540">
    <property type="entry name" value="P-loop containing nucleoside triphosphate hydrolases"/>
    <property type="match status" value="1"/>
</dbReference>
<gene>
    <name evidence="12" type="ORF">ACHAXA_003108</name>
</gene>
<dbReference type="Pfam" id="PF02367">
    <property type="entry name" value="TsaE"/>
    <property type="match status" value="1"/>
</dbReference>
<accession>A0ABD3SRX5</accession>
<keyword evidence="13" id="KW-1185">Reference proteome</keyword>
<comment type="similarity">
    <text evidence="2">Belongs to the TsaE family.</text>
</comment>
<dbReference type="Proteomes" id="UP001530377">
    <property type="component" value="Unassembled WGS sequence"/>
</dbReference>
<dbReference type="PANTHER" id="PTHR33540:SF2">
    <property type="entry name" value="TRNA THREONYLCARBAMOYLADENOSINE BIOSYNTHESIS PROTEIN TSAE"/>
    <property type="match status" value="1"/>
</dbReference>
<evidence type="ECO:0000256" key="5">
    <source>
        <dbReference type="ARBA" id="ARBA00022694"/>
    </source>
</evidence>
<comment type="subcellular location">
    <subcellularLocation>
        <location evidence="1">Cytoplasm</location>
    </subcellularLocation>
</comment>
<keyword evidence="8" id="KW-0067">ATP-binding</keyword>
<dbReference type="Gene3D" id="3.40.50.300">
    <property type="entry name" value="P-loop containing nucleotide triphosphate hydrolases"/>
    <property type="match status" value="1"/>
</dbReference>
<dbReference type="NCBIfam" id="TIGR00150">
    <property type="entry name" value="T6A_YjeE"/>
    <property type="match status" value="1"/>
</dbReference>
<keyword evidence="4" id="KW-0963">Cytoplasm</keyword>
<sequence>MSNAVLVPSVRGHSAAIRAAAHIALVANVALRGPPSGGAFVVVVSSASPRHSRPQIRPCRGTTPRVPPPPSRPPPRRSHVPRRSIRACMTASSPPPSTSNDGGSIVDVVVSAAPPPAGEYYTIDLRIPTSEDMEDIGGLLSANTGGGDVVLLDGDLGAGKTCLSRGFVRVRTGRPNERVTSPTYLLSNTYDVDGGGCRIYHMDLYRLSPGGSERDLSSLDLENAFVNGICLVEWPSRLGIKPVDRLDITLTMDSATAGDDGDDDGASRPRLMHLVPHGDRWLERLKFLESNGYFDDLLF</sequence>
<dbReference type="InterPro" id="IPR027417">
    <property type="entry name" value="P-loop_NTPase"/>
</dbReference>
<evidence type="ECO:0000256" key="11">
    <source>
        <dbReference type="SAM" id="MobiDB-lite"/>
    </source>
</evidence>
<evidence type="ECO:0000256" key="9">
    <source>
        <dbReference type="ARBA" id="ARBA00022842"/>
    </source>
</evidence>
<dbReference type="GO" id="GO:0046872">
    <property type="term" value="F:metal ion binding"/>
    <property type="evidence" value="ECO:0007669"/>
    <property type="project" value="UniProtKB-KW"/>
</dbReference>
<evidence type="ECO:0000313" key="13">
    <source>
        <dbReference type="Proteomes" id="UP001530377"/>
    </source>
</evidence>
<keyword evidence="9" id="KW-0460">Magnesium</keyword>
<comment type="caution">
    <text evidence="12">The sequence shown here is derived from an EMBL/GenBank/DDBJ whole genome shotgun (WGS) entry which is preliminary data.</text>
</comment>
<protein>
    <recommendedName>
        <fullName evidence="3">tRNA threonylcarbamoyladenosine biosynthesis protein TsaE</fullName>
    </recommendedName>
    <alternativeName>
        <fullName evidence="10">t(6)A37 threonylcarbamoyladenosine biosynthesis protein TsaE</fullName>
    </alternativeName>
</protein>
<evidence type="ECO:0000256" key="8">
    <source>
        <dbReference type="ARBA" id="ARBA00022840"/>
    </source>
</evidence>
<organism evidence="12 13">
    <name type="scientific">Cyclostephanos tholiformis</name>
    <dbReference type="NCBI Taxonomy" id="382380"/>
    <lineage>
        <taxon>Eukaryota</taxon>
        <taxon>Sar</taxon>
        <taxon>Stramenopiles</taxon>
        <taxon>Ochrophyta</taxon>
        <taxon>Bacillariophyta</taxon>
        <taxon>Coscinodiscophyceae</taxon>
        <taxon>Thalassiosirophycidae</taxon>
        <taxon>Stephanodiscales</taxon>
        <taxon>Stephanodiscaceae</taxon>
        <taxon>Cyclostephanos</taxon>
    </lineage>
</organism>
<evidence type="ECO:0000256" key="10">
    <source>
        <dbReference type="ARBA" id="ARBA00032441"/>
    </source>
</evidence>
<dbReference type="GO" id="GO:0005524">
    <property type="term" value="F:ATP binding"/>
    <property type="evidence" value="ECO:0007669"/>
    <property type="project" value="UniProtKB-KW"/>
</dbReference>
<evidence type="ECO:0000313" key="12">
    <source>
        <dbReference type="EMBL" id="KAL3827374.1"/>
    </source>
</evidence>
<evidence type="ECO:0000256" key="7">
    <source>
        <dbReference type="ARBA" id="ARBA00022741"/>
    </source>
</evidence>
<name>A0ABD3SRX5_9STRA</name>
<dbReference type="GO" id="GO:0005737">
    <property type="term" value="C:cytoplasm"/>
    <property type="evidence" value="ECO:0007669"/>
    <property type="project" value="UniProtKB-SubCell"/>
</dbReference>
<dbReference type="InterPro" id="IPR003442">
    <property type="entry name" value="T6A_TsaE"/>
</dbReference>
<keyword evidence="7" id="KW-0547">Nucleotide-binding</keyword>
<evidence type="ECO:0000256" key="1">
    <source>
        <dbReference type="ARBA" id="ARBA00004496"/>
    </source>
</evidence>
<proteinExistence type="inferred from homology"/>
<dbReference type="EMBL" id="JALLPB020000004">
    <property type="protein sequence ID" value="KAL3827374.1"/>
    <property type="molecule type" value="Genomic_DNA"/>
</dbReference>
<reference evidence="12 13" key="1">
    <citation type="submission" date="2024-10" db="EMBL/GenBank/DDBJ databases">
        <title>Updated reference genomes for cyclostephanoid diatoms.</title>
        <authorList>
            <person name="Roberts W.R."/>
            <person name="Alverson A.J."/>
        </authorList>
    </citation>
    <scope>NUCLEOTIDE SEQUENCE [LARGE SCALE GENOMIC DNA]</scope>
    <source>
        <strain evidence="12 13">AJA228-03</strain>
    </source>
</reference>
<dbReference type="GO" id="GO:0008033">
    <property type="term" value="P:tRNA processing"/>
    <property type="evidence" value="ECO:0007669"/>
    <property type="project" value="UniProtKB-KW"/>
</dbReference>
<feature type="region of interest" description="Disordered" evidence="11">
    <location>
        <begin position="51"/>
        <end position="82"/>
    </location>
</feature>
<dbReference type="AlphaFoldDB" id="A0ABD3SRX5"/>
<evidence type="ECO:0000256" key="3">
    <source>
        <dbReference type="ARBA" id="ARBA00019010"/>
    </source>
</evidence>
<evidence type="ECO:0000256" key="6">
    <source>
        <dbReference type="ARBA" id="ARBA00022723"/>
    </source>
</evidence>
<keyword evidence="6" id="KW-0479">Metal-binding</keyword>
<evidence type="ECO:0000256" key="4">
    <source>
        <dbReference type="ARBA" id="ARBA00022490"/>
    </source>
</evidence>
<keyword evidence="5" id="KW-0819">tRNA processing</keyword>